<name>A0A5B2VJS3_9BACT</name>
<reference evidence="1 2" key="2">
    <citation type="submission" date="2019-09" db="EMBL/GenBank/DDBJ databases">
        <authorList>
            <person name="Jin C."/>
        </authorList>
    </citation>
    <scope>NUCLEOTIDE SEQUENCE [LARGE SCALE GENOMIC DNA]</scope>
    <source>
        <strain evidence="1 2">BN140078</strain>
    </source>
</reference>
<dbReference type="AlphaFoldDB" id="A0A5B2VJS3"/>
<dbReference type="EMBL" id="VUOC01000004">
    <property type="protein sequence ID" value="KAA2238830.1"/>
    <property type="molecule type" value="Genomic_DNA"/>
</dbReference>
<sequence>MLYDRILKHPGAKAEIQGLLTAARKPLPSDEQKDQSVFADAAQGGYSVLDKVIGAYAPYVPRTKTLIKAWLDKAATYGKKSNGVKYFLKKFREAATSEADEVAALLQWYFKQARDKGEAAALAGAFMRLKGHQQDGSFDDSAIDASFLDAGSTDTVKGEISGPQGIYKDGDTFDVENKRANAMLERTKGMTPIQRYYTIARYIIENHADGADYKHRTALILEDYLRTNLLAYIYQVPPPTPGRLDGIRLTNDVKYANDNSVVPTTAGIYTNVQQAWNQISRAVSPAILETAGQCGVRVRRRQSIRDYLFMRAFASNRQISVGENGTIGQILHEYGHHIEDYGKTSRWLKLQQLLHERSKGLDLRSIFPVSIPGVIGTEELQYAATMPAATYAGGYFGYSAKYYDWGSTELVSTVLEVWNRPDRIVNIALADPDLFMAVLGVLRG</sequence>
<keyword evidence="2" id="KW-1185">Reference proteome</keyword>
<gene>
    <name evidence="1" type="ORF">F0L74_21690</name>
</gene>
<dbReference type="RefSeq" id="WP_149840009.1">
    <property type="nucleotide sequence ID" value="NZ_VUOC01000004.1"/>
</dbReference>
<proteinExistence type="predicted"/>
<accession>A0A5B2VJS3</accession>
<evidence type="ECO:0000313" key="2">
    <source>
        <dbReference type="Proteomes" id="UP000324611"/>
    </source>
</evidence>
<protein>
    <submittedName>
        <fullName evidence="1">Uncharacterized protein</fullName>
    </submittedName>
</protein>
<reference evidence="1 2" key="1">
    <citation type="submission" date="2019-09" db="EMBL/GenBank/DDBJ databases">
        <title>Chitinophaga ginsengihumi sp. nov., isolated from soil of ginseng rhizosphere.</title>
        <authorList>
            <person name="Lee J."/>
        </authorList>
    </citation>
    <scope>NUCLEOTIDE SEQUENCE [LARGE SCALE GENOMIC DNA]</scope>
    <source>
        <strain evidence="1 2">BN140078</strain>
    </source>
</reference>
<evidence type="ECO:0000313" key="1">
    <source>
        <dbReference type="EMBL" id="KAA2238830.1"/>
    </source>
</evidence>
<organism evidence="1 2">
    <name type="scientific">Chitinophaga agrisoli</name>
    <dbReference type="NCBI Taxonomy" id="2607653"/>
    <lineage>
        <taxon>Bacteria</taxon>
        <taxon>Pseudomonadati</taxon>
        <taxon>Bacteroidota</taxon>
        <taxon>Chitinophagia</taxon>
        <taxon>Chitinophagales</taxon>
        <taxon>Chitinophagaceae</taxon>
        <taxon>Chitinophaga</taxon>
    </lineage>
</organism>
<dbReference type="Proteomes" id="UP000324611">
    <property type="component" value="Unassembled WGS sequence"/>
</dbReference>
<comment type="caution">
    <text evidence="1">The sequence shown here is derived from an EMBL/GenBank/DDBJ whole genome shotgun (WGS) entry which is preliminary data.</text>
</comment>